<dbReference type="PANTHER" id="PTHR30600:SF10">
    <property type="entry name" value="BLL6722 PROTEIN"/>
    <property type="match status" value="1"/>
</dbReference>
<keyword evidence="7 8" id="KW-0408">Iron</keyword>
<evidence type="ECO:0000256" key="6">
    <source>
        <dbReference type="ARBA" id="ARBA00023002"/>
    </source>
</evidence>
<comment type="caution">
    <text evidence="10">The sequence shown here is derived from an EMBL/GenBank/DDBJ whole genome shotgun (WGS) entry which is preliminary data.</text>
</comment>
<evidence type="ECO:0000256" key="3">
    <source>
        <dbReference type="ARBA" id="ARBA00022723"/>
    </source>
</evidence>
<dbReference type="EC" id="1.-.-.-" evidence="10"/>
<sequence length="385" mass="42707">MLDNKYREAIFKSGLTTLLITITIGNVWAKESRDRKGDHNNEVKAITIEKLGEKIFFDKSLSANGNQSCGSCHKEKAGWADPDREFATSEGSERGVFGARNAPTTAYAAFVPEMGINERGNFFGGLFLDGRASTLEEQAGLPFLNPIEMNNADKQEVIMKLMQARYSRDFETIFGEGIFNDTELAYEKMTEAIAAFERTDKQTAFTSKFDAVQRGEIELTPEEQNGFEVFLGKGLCANCHAIAEPNVFSGFAYFNLGVPANPENPFFTQDSTVNPDGENFIDLGLGTFLNDPEQNGKFRTPTLRNIAKTAPYMHNGVFNKLEEVVDFYNNRDVDGVVPEVAENVADFATIGELGLTDEESQNLVAFMRTLTDGFDSSNDSDKPRR</sequence>
<protein>
    <submittedName>
        <fullName evidence="10">Methylamine utilization protein MauG</fullName>
        <ecNumber evidence="10">1.-.-.-</ecNumber>
    </submittedName>
</protein>
<evidence type="ECO:0000256" key="7">
    <source>
        <dbReference type="ARBA" id="ARBA00023004"/>
    </source>
</evidence>
<dbReference type="PIRSF" id="PIRSF000294">
    <property type="entry name" value="Cytochrome-c_peroxidase"/>
    <property type="match status" value="1"/>
</dbReference>
<feature type="domain" description="Cytochrome c" evidence="9">
    <location>
        <begin position="221"/>
        <end position="371"/>
    </location>
</feature>
<evidence type="ECO:0000256" key="4">
    <source>
        <dbReference type="ARBA" id="ARBA00022729"/>
    </source>
</evidence>
<evidence type="ECO:0000256" key="1">
    <source>
        <dbReference type="ARBA" id="ARBA00004418"/>
    </source>
</evidence>
<dbReference type="InterPro" id="IPR051395">
    <property type="entry name" value="Cytochrome_c_Peroxidase/MauG"/>
</dbReference>
<dbReference type="Proteomes" id="UP000838748">
    <property type="component" value="Unassembled WGS sequence"/>
</dbReference>
<dbReference type="PROSITE" id="PS51007">
    <property type="entry name" value="CYTC"/>
    <property type="match status" value="1"/>
</dbReference>
<keyword evidence="4" id="KW-0732">Signal</keyword>
<organism evidence="10 11">
    <name type="scientific">Vibrio marisflavi CECT 7928</name>
    <dbReference type="NCBI Taxonomy" id="634439"/>
    <lineage>
        <taxon>Bacteria</taxon>
        <taxon>Pseudomonadati</taxon>
        <taxon>Pseudomonadota</taxon>
        <taxon>Gammaproteobacteria</taxon>
        <taxon>Vibrionales</taxon>
        <taxon>Vibrionaceae</taxon>
        <taxon>Vibrio</taxon>
    </lineage>
</organism>
<name>A0ABN8E3R5_9VIBR</name>
<evidence type="ECO:0000256" key="5">
    <source>
        <dbReference type="ARBA" id="ARBA00022764"/>
    </source>
</evidence>
<reference evidence="10" key="1">
    <citation type="submission" date="2021-11" db="EMBL/GenBank/DDBJ databases">
        <authorList>
            <person name="Rodrigo-Torres L."/>
            <person name="Arahal R. D."/>
            <person name="Lucena T."/>
        </authorList>
    </citation>
    <scope>NUCLEOTIDE SEQUENCE</scope>
    <source>
        <strain evidence="10">CECT 7928</strain>
    </source>
</reference>
<dbReference type="Pfam" id="PF03150">
    <property type="entry name" value="CCP_MauG"/>
    <property type="match status" value="1"/>
</dbReference>
<evidence type="ECO:0000313" key="10">
    <source>
        <dbReference type="EMBL" id="CAH0536567.1"/>
    </source>
</evidence>
<keyword evidence="2 8" id="KW-0349">Heme</keyword>
<evidence type="ECO:0000256" key="2">
    <source>
        <dbReference type="ARBA" id="ARBA00022617"/>
    </source>
</evidence>
<keyword evidence="3 8" id="KW-0479">Metal-binding</keyword>
<proteinExistence type="predicted"/>
<keyword evidence="5" id="KW-0574">Periplasm</keyword>
<accession>A0ABN8E3R5</accession>
<dbReference type="InterPro" id="IPR026259">
    <property type="entry name" value="MauG/Cytc_peroxidase"/>
</dbReference>
<evidence type="ECO:0000256" key="8">
    <source>
        <dbReference type="PROSITE-ProRule" id="PRU00433"/>
    </source>
</evidence>
<dbReference type="PANTHER" id="PTHR30600">
    <property type="entry name" value="CYTOCHROME C PEROXIDASE-RELATED"/>
    <property type="match status" value="1"/>
</dbReference>
<dbReference type="InterPro" id="IPR036909">
    <property type="entry name" value="Cyt_c-like_dom_sf"/>
</dbReference>
<dbReference type="Gene3D" id="1.10.760.10">
    <property type="entry name" value="Cytochrome c-like domain"/>
    <property type="match status" value="2"/>
</dbReference>
<dbReference type="SUPFAM" id="SSF46626">
    <property type="entry name" value="Cytochrome c"/>
    <property type="match status" value="2"/>
</dbReference>
<keyword evidence="11" id="KW-1185">Reference proteome</keyword>
<evidence type="ECO:0000259" key="9">
    <source>
        <dbReference type="PROSITE" id="PS51007"/>
    </source>
</evidence>
<dbReference type="InterPro" id="IPR004852">
    <property type="entry name" value="Di-haem_cyt_c_peroxidsae"/>
</dbReference>
<dbReference type="RefSeq" id="WP_237359919.1">
    <property type="nucleotide sequence ID" value="NZ_CAKLDM010000001.1"/>
</dbReference>
<keyword evidence="6 10" id="KW-0560">Oxidoreductase</keyword>
<comment type="subcellular location">
    <subcellularLocation>
        <location evidence="1">Periplasm</location>
    </subcellularLocation>
</comment>
<dbReference type="GO" id="GO:0016491">
    <property type="term" value="F:oxidoreductase activity"/>
    <property type="evidence" value="ECO:0007669"/>
    <property type="project" value="UniProtKB-KW"/>
</dbReference>
<dbReference type="EMBL" id="CAKLDM010000001">
    <property type="protein sequence ID" value="CAH0536567.1"/>
    <property type="molecule type" value="Genomic_DNA"/>
</dbReference>
<dbReference type="InterPro" id="IPR009056">
    <property type="entry name" value="Cyt_c-like_dom"/>
</dbReference>
<evidence type="ECO:0000313" key="11">
    <source>
        <dbReference type="Proteomes" id="UP000838748"/>
    </source>
</evidence>
<gene>
    <name evidence="10" type="primary">mauG</name>
    <name evidence="10" type="ORF">VMF7928_00520</name>
</gene>